<feature type="region of interest" description="Disordered" evidence="12">
    <location>
        <begin position="145"/>
        <end position="176"/>
    </location>
</feature>
<feature type="compositionally biased region" description="Low complexity" evidence="12">
    <location>
        <begin position="538"/>
        <end position="567"/>
    </location>
</feature>
<proteinExistence type="inferred from homology"/>
<dbReference type="OrthoDB" id="2960936at2759"/>
<evidence type="ECO:0000256" key="11">
    <source>
        <dbReference type="ARBA" id="ARBA00030240"/>
    </source>
</evidence>
<keyword evidence="15" id="KW-1185">Reference proteome</keyword>
<feature type="compositionally biased region" description="Low complexity" evidence="12">
    <location>
        <begin position="146"/>
        <end position="157"/>
    </location>
</feature>
<evidence type="ECO:0000256" key="9">
    <source>
        <dbReference type="ARBA" id="ARBA00023006"/>
    </source>
</evidence>
<evidence type="ECO:0000256" key="10">
    <source>
        <dbReference type="ARBA" id="ARBA00029362"/>
    </source>
</evidence>
<feature type="compositionally biased region" description="Polar residues" evidence="12">
    <location>
        <begin position="89"/>
        <end position="103"/>
    </location>
</feature>
<dbReference type="GO" id="GO:0005737">
    <property type="term" value="C:cytoplasm"/>
    <property type="evidence" value="ECO:0007669"/>
    <property type="project" value="UniProtKB-SubCell"/>
</dbReference>
<evidence type="ECO:0000256" key="12">
    <source>
        <dbReference type="SAM" id="MobiDB-lite"/>
    </source>
</evidence>
<feature type="compositionally biased region" description="Basic and acidic residues" evidence="12">
    <location>
        <begin position="327"/>
        <end position="340"/>
    </location>
</feature>
<keyword evidence="3" id="KW-0813">Transport</keyword>
<dbReference type="GO" id="GO:0000423">
    <property type="term" value="P:mitophagy"/>
    <property type="evidence" value="ECO:0007669"/>
    <property type="project" value="TreeGrafter"/>
</dbReference>
<evidence type="ECO:0000256" key="7">
    <source>
        <dbReference type="ARBA" id="ARBA00022807"/>
    </source>
</evidence>
<feature type="compositionally biased region" description="Pro residues" evidence="12">
    <location>
        <begin position="108"/>
        <end position="119"/>
    </location>
</feature>
<feature type="compositionally biased region" description="Low complexity" evidence="12">
    <location>
        <begin position="66"/>
        <end position="88"/>
    </location>
</feature>
<evidence type="ECO:0000256" key="5">
    <source>
        <dbReference type="ARBA" id="ARBA00022670"/>
    </source>
</evidence>
<feature type="region of interest" description="Disordered" evidence="12">
    <location>
        <begin position="963"/>
        <end position="1053"/>
    </location>
</feature>
<feature type="region of interest" description="Disordered" evidence="12">
    <location>
        <begin position="536"/>
        <end position="588"/>
    </location>
</feature>
<keyword evidence="4" id="KW-0963">Cytoplasm</keyword>
<evidence type="ECO:0000256" key="8">
    <source>
        <dbReference type="ARBA" id="ARBA00022927"/>
    </source>
</evidence>
<evidence type="ECO:0000256" key="3">
    <source>
        <dbReference type="ARBA" id="ARBA00022448"/>
    </source>
</evidence>
<protein>
    <recommendedName>
        <fullName evidence="11">Autophagy-related protein 4</fullName>
    </recommendedName>
</protein>
<dbReference type="PANTHER" id="PTHR22624">
    <property type="entry name" value="CYSTEINE PROTEASE ATG4"/>
    <property type="match status" value="1"/>
</dbReference>
<evidence type="ECO:0000256" key="4">
    <source>
        <dbReference type="ARBA" id="ARBA00022490"/>
    </source>
</evidence>
<dbReference type="EMBL" id="GG745330">
    <property type="protein sequence ID" value="KNE56479.1"/>
    <property type="molecule type" value="Genomic_DNA"/>
</dbReference>
<evidence type="ECO:0000259" key="13">
    <source>
        <dbReference type="Pfam" id="PF03416"/>
    </source>
</evidence>
<evidence type="ECO:0000313" key="15">
    <source>
        <dbReference type="Proteomes" id="UP000054350"/>
    </source>
</evidence>
<keyword evidence="5" id="KW-0645">Protease</keyword>
<keyword evidence="7" id="KW-0788">Thiol protease</keyword>
<dbReference type="SUPFAM" id="SSF54001">
    <property type="entry name" value="Cysteine proteinases"/>
    <property type="match status" value="2"/>
</dbReference>
<keyword evidence="8" id="KW-0653">Protein transport</keyword>
<evidence type="ECO:0000256" key="2">
    <source>
        <dbReference type="ARBA" id="ARBA00010958"/>
    </source>
</evidence>
<feature type="region of interest" description="Disordered" evidence="12">
    <location>
        <begin position="393"/>
        <end position="432"/>
    </location>
</feature>
<dbReference type="GO" id="GO:0019786">
    <property type="term" value="F:protein-phosphatidylethanolamide deconjugating activity"/>
    <property type="evidence" value="ECO:0007669"/>
    <property type="project" value="InterPro"/>
</dbReference>
<name>A0A0L0S2A2_ALLM3</name>
<feature type="compositionally biased region" description="Acidic residues" evidence="12">
    <location>
        <begin position="1269"/>
        <end position="1278"/>
    </location>
</feature>
<evidence type="ECO:0000256" key="1">
    <source>
        <dbReference type="ARBA" id="ARBA00004496"/>
    </source>
</evidence>
<feature type="region of interest" description="Disordered" evidence="12">
    <location>
        <begin position="693"/>
        <end position="716"/>
    </location>
</feature>
<feature type="region of interest" description="Disordered" evidence="12">
    <location>
        <begin position="725"/>
        <end position="744"/>
    </location>
</feature>
<dbReference type="InterPro" id="IPR005078">
    <property type="entry name" value="Peptidase_C54"/>
</dbReference>
<organism evidence="14 15">
    <name type="scientific">Allomyces macrogynus (strain ATCC 38327)</name>
    <name type="common">Allomyces javanicus var. macrogynus</name>
    <dbReference type="NCBI Taxonomy" id="578462"/>
    <lineage>
        <taxon>Eukaryota</taxon>
        <taxon>Fungi</taxon>
        <taxon>Fungi incertae sedis</taxon>
        <taxon>Blastocladiomycota</taxon>
        <taxon>Blastocladiomycetes</taxon>
        <taxon>Blastocladiales</taxon>
        <taxon>Blastocladiaceae</taxon>
        <taxon>Allomyces</taxon>
    </lineage>
</organism>
<feature type="region of interest" description="Disordered" evidence="12">
    <location>
        <begin position="1207"/>
        <end position="1316"/>
    </location>
</feature>
<feature type="compositionally biased region" description="Pro residues" evidence="12">
    <location>
        <begin position="1011"/>
        <end position="1038"/>
    </location>
</feature>
<dbReference type="Pfam" id="PF03416">
    <property type="entry name" value="Peptidase_C54"/>
    <property type="match status" value="2"/>
</dbReference>
<dbReference type="STRING" id="578462.A0A0L0S2A2"/>
<gene>
    <name evidence="14" type="ORF">AMAG_02282</name>
</gene>
<keyword evidence="9" id="KW-0072">Autophagy</keyword>
<dbReference type="eggNOG" id="KOG2674">
    <property type="taxonomic scope" value="Eukaryota"/>
</dbReference>
<comment type="similarity">
    <text evidence="2">Belongs to the peptidase C54 family.</text>
</comment>
<dbReference type="GO" id="GO:0004197">
    <property type="term" value="F:cysteine-type endopeptidase activity"/>
    <property type="evidence" value="ECO:0007669"/>
    <property type="project" value="TreeGrafter"/>
</dbReference>
<feature type="region of interest" description="Disordered" evidence="12">
    <location>
        <begin position="1133"/>
        <end position="1169"/>
    </location>
</feature>
<feature type="region of interest" description="Disordered" evidence="12">
    <location>
        <begin position="296"/>
        <end position="340"/>
    </location>
</feature>
<comment type="catalytic activity">
    <reaction evidence="10">
        <text>[protein]-C-terminal L-amino acid-glycyl-phosphatidylethanolamide + H2O = [protein]-C-terminal L-amino acid-glycine + a 1,2-diacyl-sn-glycero-3-phosphoethanolamine</text>
        <dbReference type="Rhea" id="RHEA:67548"/>
        <dbReference type="Rhea" id="RHEA-COMP:17323"/>
        <dbReference type="Rhea" id="RHEA-COMP:17324"/>
        <dbReference type="ChEBI" id="CHEBI:15377"/>
        <dbReference type="ChEBI" id="CHEBI:64612"/>
        <dbReference type="ChEBI" id="CHEBI:172940"/>
        <dbReference type="ChEBI" id="CHEBI:172941"/>
    </reaction>
    <physiologicalReaction direction="left-to-right" evidence="10">
        <dbReference type="Rhea" id="RHEA:67549"/>
    </physiologicalReaction>
</comment>
<dbReference type="GO" id="GO:0000045">
    <property type="term" value="P:autophagosome assembly"/>
    <property type="evidence" value="ECO:0007669"/>
    <property type="project" value="TreeGrafter"/>
</dbReference>
<feature type="compositionally biased region" description="Low complexity" evidence="12">
    <location>
        <begin position="1133"/>
        <end position="1142"/>
    </location>
</feature>
<keyword evidence="6" id="KW-0378">Hydrolase</keyword>
<dbReference type="GO" id="GO:0016485">
    <property type="term" value="P:protein processing"/>
    <property type="evidence" value="ECO:0007669"/>
    <property type="project" value="TreeGrafter"/>
</dbReference>
<reference evidence="15" key="2">
    <citation type="submission" date="2009-11" db="EMBL/GenBank/DDBJ databases">
        <title>The Genome Sequence of Allomyces macrogynus strain ATCC 38327.</title>
        <authorList>
            <consortium name="The Broad Institute Genome Sequencing Platform"/>
            <person name="Russ C."/>
            <person name="Cuomo C."/>
            <person name="Shea T."/>
            <person name="Young S.K."/>
            <person name="Zeng Q."/>
            <person name="Koehrsen M."/>
            <person name="Haas B."/>
            <person name="Borodovsky M."/>
            <person name="Guigo R."/>
            <person name="Alvarado L."/>
            <person name="Berlin A."/>
            <person name="Borenstein D."/>
            <person name="Chen Z."/>
            <person name="Engels R."/>
            <person name="Freedman E."/>
            <person name="Gellesch M."/>
            <person name="Goldberg J."/>
            <person name="Griggs A."/>
            <person name="Gujja S."/>
            <person name="Heiman D."/>
            <person name="Hepburn T."/>
            <person name="Howarth C."/>
            <person name="Jen D."/>
            <person name="Larson L."/>
            <person name="Lewis B."/>
            <person name="Mehta T."/>
            <person name="Park D."/>
            <person name="Pearson M."/>
            <person name="Roberts A."/>
            <person name="Saif S."/>
            <person name="Shenoy N."/>
            <person name="Sisk P."/>
            <person name="Stolte C."/>
            <person name="Sykes S."/>
            <person name="Walk T."/>
            <person name="White J."/>
            <person name="Yandava C."/>
            <person name="Burger G."/>
            <person name="Gray M.W."/>
            <person name="Holland P.W.H."/>
            <person name="King N."/>
            <person name="Lang F.B.F."/>
            <person name="Roger A.J."/>
            <person name="Ruiz-Trillo I."/>
            <person name="Lander E."/>
            <person name="Nusbaum C."/>
        </authorList>
    </citation>
    <scope>NUCLEOTIDE SEQUENCE [LARGE SCALE GENOMIC DNA]</scope>
    <source>
        <strain evidence="15">ATCC 38327</strain>
    </source>
</reference>
<dbReference type="GO" id="GO:0015031">
    <property type="term" value="P:protein transport"/>
    <property type="evidence" value="ECO:0007669"/>
    <property type="project" value="UniProtKB-KW"/>
</dbReference>
<sequence length="1316" mass="135818">MDWSTIPLALQSTTAGAGFSSWLYRVTHHRDFDAAALRSIGPGQLVLLGEHASLDRECALPPAKVSPSTSCATTPTASSSASAPSLPANTRTTLPQPQPSSSRIPMPVSAPPMVPPRPAPTSTSATAPTAYTMTTLLPRRAHWTMPSAPAAAPASAARPGNGLAPAPPPSLDHPAAATATPLSLWRAPAPAAAPSPVLGVSPERLEYDMVARTSLPSRVTMPLPAPTTTGTSPVHVAASYGASAAKWGSHVSAAPMPIYSARPPAREPSTPLSPTSDYEFLRRGSDACGSYGSIRSAHIIDEDDVGDMPRPRPNHHDEDDEDEDEDDHHPHHPDQLDESHVLIDSIYRRNSTVTDTALLDVSPSMLVVPPGGRDPHQDLCDDVLAATDDEADSDTPIHITHRDGRPPTTHLVSPNGAANGHAAPAAHYASRSRATGVVQRLDTVIPSPPPPPPPRPPLSGPVVPIVPGVDPATAKALRRFLDRWQALMWFTYRTGLEGDIKSDTSWGCVHRTGQMLLARALLVACFGRDLTIHSFQGTPSTPRSGLPSPTTSTSPASSSPTSSTTPAPHSPPTARNGSHALPTPPSPLAHPDTYRAILSYFEDTRAAPFSLQNICRAQSIYLGERLGSWLSPGTIAHLLARLNAERRLRQHVAGAVGMPSRDPVDFVVHVAKDRVVVTDQLVLAAETAGTPDATVGGGGATPMSTPAPKGSGSVMPRVRRRSFGLGREKVDPASTAGDGAGSPVSPAAPWKPLVLLVPVRLGSEAFHESYAQNVVDLFSWPQFVGIAGGKKDSSLYFPGVWVQPPGTSRASSAASSPSVDVRLAGTTRSTSPLYASATNADAAGLSPGADLVRRTHLLYLDPHYPQPVVPAVATRQGGGSAPGAPTASGLGCPVPHPSYHTAQVRSLPMARLDPSMLLGFVLTSRADLDDFVDRVSAWTAHGGGENHAAMPLFSVVEECAWPATPDEDDPRLRDLMDAGIGDDDDLAASVTAESKDEARPWWTTKSAAGGPSPPTPTQSPPAPAPVPVPAPAPLPGPDPNDLVLGSTPDQASQSLADGWMDAAASMMVAERAARTPPRYPAAHAAAAASMSDRTGTFSPWATIHMEPRSAAVAAAAAAAAAANARAFAMPPALAPASAGSSPTSTSNGIALPAPPSALSQVNGGAAHSPSPVAMAAAARVRDRTISDASLVSSPSAGTLSVRSVAGSFTGTPPMPPSVHGGAPRFGSPGGLVMAGVGGGSSRDGGSSDDDDEDENGHAARASKSGPGADADDEEDEEEVRGPRPGLPSATVGAVRGPVDAFGADESFGILHGWDED</sequence>
<dbReference type="InterPro" id="IPR046792">
    <property type="entry name" value="Peptidase_C54_cat"/>
</dbReference>
<feature type="compositionally biased region" description="Basic and acidic residues" evidence="12">
    <location>
        <begin position="307"/>
        <end position="317"/>
    </location>
</feature>
<evidence type="ECO:0000313" key="14">
    <source>
        <dbReference type="EMBL" id="KNE56479.1"/>
    </source>
</evidence>
<dbReference type="GO" id="GO:0035973">
    <property type="term" value="P:aggrephagy"/>
    <property type="evidence" value="ECO:0007669"/>
    <property type="project" value="TreeGrafter"/>
</dbReference>
<dbReference type="VEuPathDB" id="FungiDB:AMAG_02282"/>
<accession>A0A0L0S2A2</accession>
<feature type="domain" description="Peptidase C54 catalytic" evidence="13">
    <location>
        <begin position="854"/>
        <end position="933"/>
    </location>
</feature>
<feature type="compositionally biased region" description="Low complexity" evidence="12">
    <location>
        <begin position="120"/>
        <end position="129"/>
    </location>
</feature>
<reference evidence="14 15" key="1">
    <citation type="submission" date="2009-11" db="EMBL/GenBank/DDBJ databases">
        <title>Annotation of Allomyces macrogynus ATCC 38327.</title>
        <authorList>
            <consortium name="The Broad Institute Genome Sequencing Platform"/>
            <person name="Russ C."/>
            <person name="Cuomo C."/>
            <person name="Burger G."/>
            <person name="Gray M.W."/>
            <person name="Holland P.W.H."/>
            <person name="King N."/>
            <person name="Lang F.B.F."/>
            <person name="Roger A.J."/>
            <person name="Ruiz-Trillo I."/>
            <person name="Young S.K."/>
            <person name="Zeng Q."/>
            <person name="Gargeya S."/>
            <person name="Fitzgerald M."/>
            <person name="Haas B."/>
            <person name="Abouelleil A."/>
            <person name="Alvarado L."/>
            <person name="Arachchi H.M."/>
            <person name="Berlin A."/>
            <person name="Chapman S.B."/>
            <person name="Gearin G."/>
            <person name="Goldberg J."/>
            <person name="Griggs A."/>
            <person name="Gujja S."/>
            <person name="Hansen M."/>
            <person name="Heiman D."/>
            <person name="Howarth C."/>
            <person name="Larimer J."/>
            <person name="Lui A."/>
            <person name="MacDonald P.J.P."/>
            <person name="McCowen C."/>
            <person name="Montmayeur A."/>
            <person name="Murphy C."/>
            <person name="Neiman D."/>
            <person name="Pearson M."/>
            <person name="Priest M."/>
            <person name="Roberts A."/>
            <person name="Saif S."/>
            <person name="Shea T."/>
            <person name="Sisk P."/>
            <person name="Stolte C."/>
            <person name="Sykes S."/>
            <person name="Wortman J."/>
            <person name="Nusbaum C."/>
            <person name="Birren B."/>
        </authorList>
    </citation>
    <scope>NUCLEOTIDE SEQUENCE [LARGE SCALE GENOMIC DNA]</scope>
    <source>
        <strain evidence="14 15">ATCC 38327</strain>
    </source>
</reference>
<feature type="domain" description="Peptidase C54 catalytic" evidence="13">
    <location>
        <begin position="479"/>
        <end position="800"/>
    </location>
</feature>
<feature type="region of interest" description="Disordered" evidence="12">
    <location>
        <begin position="62"/>
        <end position="129"/>
    </location>
</feature>
<dbReference type="InterPro" id="IPR038765">
    <property type="entry name" value="Papain-like_cys_pep_sf"/>
</dbReference>
<feature type="compositionally biased region" description="Low complexity" evidence="12">
    <location>
        <begin position="414"/>
        <end position="432"/>
    </location>
</feature>
<dbReference type="Proteomes" id="UP000054350">
    <property type="component" value="Unassembled WGS sequence"/>
</dbReference>
<dbReference type="GO" id="GO:0034727">
    <property type="term" value="P:piecemeal microautophagy of the nucleus"/>
    <property type="evidence" value="ECO:0007669"/>
    <property type="project" value="TreeGrafter"/>
</dbReference>
<comment type="subcellular location">
    <subcellularLocation>
        <location evidence="1">Cytoplasm</location>
    </subcellularLocation>
</comment>
<dbReference type="PANTHER" id="PTHR22624:SF49">
    <property type="entry name" value="CYSTEINE PROTEASE"/>
    <property type="match status" value="1"/>
</dbReference>
<evidence type="ECO:0000256" key="6">
    <source>
        <dbReference type="ARBA" id="ARBA00022801"/>
    </source>
</evidence>